<dbReference type="RefSeq" id="XP_020131632.1">
    <property type="nucleotide sequence ID" value="XM_020271561.1"/>
</dbReference>
<evidence type="ECO:0000313" key="2">
    <source>
        <dbReference type="EMBL" id="OJD35372.1"/>
    </source>
</evidence>
<dbReference type="GeneID" id="31011820"/>
<evidence type="ECO:0000256" key="1">
    <source>
        <dbReference type="SAM" id="MobiDB-lite"/>
    </source>
</evidence>
<feature type="region of interest" description="Disordered" evidence="1">
    <location>
        <begin position="69"/>
        <end position="104"/>
    </location>
</feature>
<feature type="compositionally biased region" description="Basic and acidic residues" evidence="1">
    <location>
        <begin position="69"/>
        <end position="84"/>
    </location>
</feature>
<comment type="caution">
    <text evidence="2">The sequence shown here is derived from an EMBL/GenBank/DDBJ whole genome shotgun (WGS) entry which is preliminary data.</text>
</comment>
<dbReference type="AlphaFoldDB" id="A0A1J9S5Z2"/>
<dbReference type="Proteomes" id="UP000183809">
    <property type="component" value="Unassembled WGS sequence"/>
</dbReference>
<proteinExistence type="predicted"/>
<accession>A0A1J9S5Z2</accession>
<sequence>MKVFYRPGKTHLVPDALSRLIDESAAPPEADPEILGPVNVFAVTVVELSDEIKSRIKRALSRRQSLEAERHHIPYDHRHQDLIHQAHRLPPTAPGSQSTSATSP</sequence>
<keyword evidence="3" id="KW-1185">Reference proteome</keyword>
<gene>
    <name evidence="2" type="ORF">BKCO1_17000100</name>
</gene>
<evidence type="ECO:0000313" key="3">
    <source>
        <dbReference type="Proteomes" id="UP000183809"/>
    </source>
</evidence>
<name>A0A1J9S5Z2_9PEZI</name>
<organism evidence="2 3">
    <name type="scientific">Diplodia corticola</name>
    <dbReference type="NCBI Taxonomy" id="236234"/>
    <lineage>
        <taxon>Eukaryota</taxon>
        <taxon>Fungi</taxon>
        <taxon>Dikarya</taxon>
        <taxon>Ascomycota</taxon>
        <taxon>Pezizomycotina</taxon>
        <taxon>Dothideomycetes</taxon>
        <taxon>Dothideomycetes incertae sedis</taxon>
        <taxon>Botryosphaeriales</taxon>
        <taxon>Botryosphaeriaceae</taxon>
        <taxon>Diplodia</taxon>
    </lineage>
</organism>
<protein>
    <submittedName>
        <fullName evidence="2">Retrotransposable element tf2</fullName>
    </submittedName>
</protein>
<feature type="compositionally biased region" description="Polar residues" evidence="1">
    <location>
        <begin position="94"/>
        <end position="104"/>
    </location>
</feature>
<dbReference type="OrthoDB" id="4369127at2759"/>
<reference evidence="2 3" key="1">
    <citation type="submission" date="2016-10" db="EMBL/GenBank/DDBJ databases">
        <title>Proteomics and genomics reveal pathogen-plant mechanisms compatible with a hemibiotrophic lifestyle of Diplodia corticola.</title>
        <authorList>
            <person name="Fernandes I."/>
            <person name="De Jonge R."/>
            <person name="Van De Peer Y."/>
            <person name="Devreese B."/>
            <person name="Alves A."/>
            <person name="Esteves A.C."/>
        </authorList>
    </citation>
    <scope>NUCLEOTIDE SEQUENCE [LARGE SCALE GENOMIC DNA]</scope>
    <source>
        <strain evidence="2 3">CBS 112549</strain>
    </source>
</reference>
<dbReference type="EMBL" id="MNUE01000017">
    <property type="protein sequence ID" value="OJD35372.1"/>
    <property type="molecule type" value="Genomic_DNA"/>
</dbReference>